<dbReference type="RefSeq" id="WP_310269013.1">
    <property type="nucleotide sequence ID" value="NZ_JAVDXU010000003.1"/>
</dbReference>
<evidence type="ECO:0000259" key="2">
    <source>
        <dbReference type="SMART" id="SM00850"/>
    </source>
</evidence>
<comment type="caution">
    <text evidence="3">The sequence shown here is derived from an EMBL/GenBank/DDBJ whole genome shotgun (WGS) entry which is preliminary data.</text>
</comment>
<dbReference type="InterPro" id="IPR007492">
    <property type="entry name" value="LytTR_DNA-bd_dom"/>
</dbReference>
<protein>
    <submittedName>
        <fullName evidence="3">DNA-binding LytR/AlgR family response regulator</fullName>
    </submittedName>
</protein>
<sequence length="256" mass="27779">MRTLVVAPSGSPACALAQRLIDAAALKVLDHAHTATEALAMARALQPELMLLDPGLKPLGAAELAASLHDPAPQLVWLTHEVVRRCVAAEGPQRVNDALKRLPRRRLGVEVRRLIVLEQGRFTTLDVADIRWLELPDARHPAVLLHGFNESHVLHRRLGGLLDDLPPGGMLRCQNRVAVAPLHVLEALPHDKSRATLLLDNGTRLACGPQFWPALEASLRELDTPMASADRPPTPSRWSAPWRLDGPPGPDDGAAS</sequence>
<proteinExistence type="predicted"/>
<dbReference type="InterPro" id="IPR011006">
    <property type="entry name" value="CheY-like_superfamily"/>
</dbReference>
<reference evidence="3 4" key="1">
    <citation type="submission" date="2023-07" db="EMBL/GenBank/DDBJ databases">
        <title>Sorghum-associated microbial communities from plants grown in Nebraska, USA.</title>
        <authorList>
            <person name="Schachtman D."/>
        </authorList>
    </citation>
    <scope>NUCLEOTIDE SEQUENCE [LARGE SCALE GENOMIC DNA]</scope>
    <source>
        <strain evidence="3 4">BE314</strain>
    </source>
</reference>
<keyword evidence="3" id="KW-0238">DNA-binding</keyword>
<organism evidence="3 4">
    <name type="scientific">Roseateles saccharophilus</name>
    <name type="common">Pseudomonas saccharophila</name>
    <dbReference type="NCBI Taxonomy" id="304"/>
    <lineage>
        <taxon>Bacteria</taxon>
        <taxon>Pseudomonadati</taxon>
        <taxon>Pseudomonadota</taxon>
        <taxon>Betaproteobacteria</taxon>
        <taxon>Burkholderiales</taxon>
        <taxon>Sphaerotilaceae</taxon>
        <taxon>Roseateles</taxon>
    </lineage>
</organism>
<evidence type="ECO:0000256" key="1">
    <source>
        <dbReference type="SAM" id="MobiDB-lite"/>
    </source>
</evidence>
<accession>A0ABU1YTR3</accession>
<dbReference type="GO" id="GO:0003677">
    <property type="term" value="F:DNA binding"/>
    <property type="evidence" value="ECO:0007669"/>
    <property type="project" value="UniProtKB-KW"/>
</dbReference>
<dbReference type="SMART" id="SM00850">
    <property type="entry name" value="LytTR"/>
    <property type="match status" value="1"/>
</dbReference>
<feature type="region of interest" description="Disordered" evidence="1">
    <location>
        <begin position="225"/>
        <end position="256"/>
    </location>
</feature>
<dbReference type="SUPFAM" id="SSF52172">
    <property type="entry name" value="CheY-like"/>
    <property type="match status" value="1"/>
</dbReference>
<dbReference type="EMBL" id="JAVDXU010000003">
    <property type="protein sequence ID" value="MDR7271566.1"/>
    <property type="molecule type" value="Genomic_DNA"/>
</dbReference>
<evidence type="ECO:0000313" key="3">
    <source>
        <dbReference type="EMBL" id="MDR7271566.1"/>
    </source>
</evidence>
<gene>
    <name evidence="3" type="ORF">J2X20_004234</name>
</gene>
<name>A0ABU1YTR3_ROSSA</name>
<feature type="domain" description="HTH LytTR-type" evidence="2">
    <location>
        <begin position="120"/>
        <end position="220"/>
    </location>
</feature>
<keyword evidence="4" id="KW-1185">Reference proteome</keyword>
<dbReference type="Proteomes" id="UP001180453">
    <property type="component" value="Unassembled WGS sequence"/>
</dbReference>
<evidence type="ECO:0000313" key="4">
    <source>
        <dbReference type="Proteomes" id="UP001180453"/>
    </source>
</evidence>